<dbReference type="EMBL" id="HACM01010334">
    <property type="protein sequence ID" value="CRZ10776.1"/>
    <property type="molecule type" value="Transcribed_RNA"/>
</dbReference>
<dbReference type="InterPro" id="IPR023780">
    <property type="entry name" value="Chromo_domain"/>
</dbReference>
<accession>A0A0H5RAF8</accession>
<organism evidence="3">
    <name type="scientific">Spongospora subterranea</name>
    <dbReference type="NCBI Taxonomy" id="70186"/>
    <lineage>
        <taxon>Eukaryota</taxon>
        <taxon>Sar</taxon>
        <taxon>Rhizaria</taxon>
        <taxon>Endomyxa</taxon>
        <taxon>Phytomyxea</taxon>
        <taxon>Plasmodiophorida</taxon>
        <taxon>Plasmodiophoridae</taxon>
        <taxon>Spongospora</taxon>
    </lineage>
</organism>
<feature type="compositionally biased region" description="Polar residues" evidence="1">
    <location>
        <begin position="371"/>
        <end position="380"/>
    </location>
</feature>
<feature type="region of interest" description="Disordered" evidence="1">
    <location>
        <begin position="180"/>
        <end position="205"/>
    </location>
</feature>
<sequence>MVVEITLQSPPHGILKAPDTPKSHQKQVRFDVPQNEQEDDSSKMTAIKKQYQVRRGKNRRLPVGFKRSSVDPEYLALQNASLAMAPSPPSQLGKRARVSTTPVHSRAKRMQLLASVSNDHHRVGDALKPAPALLDTKEYSRRSPVPRQLVFGGTHFSVDVPESGCGKEIANMTPPHVTHRLETRPTSPFGTAPAVQPSPASGDSLAATVPPPDHCILDNYDHDYCKPDLVVSENELFNVDMDEITTNRIIPKATDDILPVFDICSAELPGNKGAAAFSEQGSPSYLDQKFESQPTVNQSNLDPVVRQDFHSSECQTDSPTVSSRSAQTNIVETVATSMQVDYCDVFAFLTGTATASRADVEVQTDQEEIGSPSQPRVESSNSRRDESAPEFVVCTNISSNAVNPGSVKHSGTLLHTKSGEERQDEANQIDRIIAVRLEECGESFLVRWCDRGPEHDSWELESDICNFQSNLDELLAMFESRRAKSRIEIGVIDSLPSPLINLKQSTVVGVFSGRRSEPFWLFEIGSDVSLGLRDEETQVKGFYLVRDSRNHSLFSLHRVKKNFNTIVMANILLDGECPISIEYTAQKENMVKIHKKSLKMLHDAVSALP</sequence>
<dbReference type="AlphaFoldDB" id="A0A0H5RAF8"/>
<dbReference type="InterPro" id="IPR000953">
    <property type="entry name" value="Chromo/chromo_shadow_dom"/>
</dbReference>
<dbReference type="CDD" id="cd00024">
    <property type="entry name" value="CD_CSD"/>
    <property type="match status" value="1"/>
</dbReference>
<dbReference type="SUPFAM" id="SSF54160">
    <property type="entry name" value="Chromo domain-like"/>
    <property type="match status" value="1"/>
</dbReference>
<reference evidence="3" key="1">
    <citation type="submission" date="2015-04" db="EMBL/GenBank/DDBJ databases">
        <title>The genome sequence of the plant pathogenic Rhizarian Plasmodiophora brassicae reveals insights in its biotrophic life cycle and the origin of chitin synthesis.</title>
        <authorList>
            <person name="Schwelm A."/>
            <person name="Fogelqvist J."/>
            <person name="Knaust A."/>
            <person name="Julke S."/>
            <person name="Lilja T."/>
            <person name="Dhandapani V."/>
            <person name="Bonilla-Rosso G."/>
            <person name="Karlsson M."/>
            <person name="Shevchenko A."/>
            <person name="Choi S.R."/>
            <person name="Kim H.G."/>
            <person name="Park J.Y."/>
            <person name="Lim Y.P."/>
            <person name="Ludwig-Muller J."/>
            <person name="Dixelius C."/>
        </authorList>
    </citation>
    <scope>NUCLEOTIDE SEQUENCE</scope>
    <source>
        <tissue evidence="3">Potato root galls</tissue>
    </source>
</reference>
<dbReference type="PROSITE" id="PS50013">
    <property type="entry name" value="CHROMO_2"/>
    <property type="match status" value="1"/>
</dbReference>
<dbReference type="Gene3D" id="2.40.50.40">
    <property type="match status" value="1"/>
</dbReference>
<dbReference type="Pfam" id="PF00385">
    <property type="entry name" value="Chromo"/>
    <property type="match status" value="1"/>
</dbReference>
<feature type="region of interest" description="Disordered" evidence="1">
    <location>
        <begin position="359"/>
        <end position="388"/>
    </location>
</feature>
<dbReference type="InterPro" id="IPR016197">
    <property type="entry name" value="Chromo-like_dom_sf"/>
</dbReference>
<feature type="region of interest" description="Disordered" evidence="1">
    <location>
        <begin position="403"/>
        <end position="422"/>
    </location>
</feature>
<proteinExistence type="predicted"/>
<evidence type="ECO:0000259" key="2">
    <source>
        <dbReference type="PROSITE" id="PS50013"/>
    </source>
</evidence>
<feature type="domain" description="Chromo" evidence="2">
    <location>
        <begin position="427"/>
        <end position="490"/>
    </location>
</feature>
<feature type="region of interest" description="Disordered" evidence="1">
    <location>
        <begin position="1"/>
        <end position="45"/>
    </location>
</feature>
<protein>
    <recommendedName>
        <fullName evidence="2">Chromo domain-containing protein</fullName>
    </recommendedName>
</protein>
<evidence type="ECO:0000256" key="1">
    <source>
        <dbReference type="SAM" id="MobiDB-lite"/>
    </source>
</evidence>
<evidence type="ECO:0000313" key="3">
    <source>
        <dbReference type="EMBL" id="CRZ10776.1"/>
    </source>
</evidence>
<name>A0A0H5RAF8_9EUKA</name>